<dbReference type="AlphaFoldDB" id="A0A0R1LSQ6"/>
<evidence type="ECO:0000313" key="1">
    <source>
        <dbReference type="EMBL" id="KRK98853.1"/>
    </source>
</evidence>
<proteinExistence type="predicted"/>
<sequence length="271" mass="29819">MKKQTMGLLIGMLVGGIGVTTAPMTGHAATGYKWVKTKQYSDLAYHLKDTTKSAYMWNLKHTKKLHNLKNYPRTTWYLSESVKIQFGKKTGIYYLVKNNSNSIAGLVARGYLKKGNNPKDAYANSEDVKSYGANLASIKSAREAQTLQADILALFPGTILNTAYSADARTDLNAGINKANGYSKTDKNTKAIGIFSPYNWVNTTSKTNYTTLITSALEKQGYTAAKRAKYKGYQIGIYATPHGYASDYKKWVSGYGSFGIYLVPTGQSVVK</sequence>
<organism evidence="1 2">
    <name type="scientific">Secundilactobacillus odoratitofui DSM 19909 = JCM 15043</name>
    <dbReference type="NCBI Taxonomy" id="1423776"/>
    <lineage>
        <taxon>Bacteria</taxon>
        <taxon>Bacillati</taxon>
        <taxon>Bacillota</taxon>
        <taxon>Bacilli</taxon>
        <taxon>Lactobacillales</taxon>
        <taxon>Lactobacillaceae</taxon>
        <taxon>Secundilactobacillus</taxon>
    </lineage>
</organism>
<dbReference type="STRING" id="1423776.FD04_GL000595"/>
<dbReference type="PATRIC" id="fig|1423776.4.peg.598"/>
<dbReference type="EMBL" id="AZEE01000027">
    <property type="protein sequence ID" value="KRK98853.1"/>
    <property type="molecule type" value="Genomic_DNA"/>
</dbReference>
<dbReference type="RefSeq" id="WP_054698992.1">
    <property type="nucleotide sequence ID" value="NZ_AZEE01000027.1"/>
</dbReference>
<evidence type="ECO:0008006" key="3">
    <source>
        <dbReference type="Google" id="ProtNLM"/>
    </source>
</evidence>
<keyword evidence="2" id="KW-1185">Reference proteome</keyword>
<evidence type="ECO:0000313" key="2">
    <source>
        <dbReference type="Proteomes" id="UP000051160"/>
    </source>
</evidence>
<name>A0A0R1LSQ6_9LACO</name>
<dbReference type="OrthoDB" id="2329980at2"/>
<comment type="caution">
    <text evidence="1">The sequence shown here is derived from an EMBL/GenBank/DDBJ whole genome shotgun (WGS) entry which is preliminary data.</text>
</comment>
<protein>
    <recommendedName>
        <fullName evidence="3">D-alanyl-D-alanine carboxypeptidase</fullName>
    </recommendedName>
</protein>
<gene>
    <name evidence="1" type="ORF">FD04_GL000595</name>
</gene>
<accession>A0A0R1LSQ6</accession>
<dbReference type="Proteomes" id="UP000051160">
    <property type="component" value="Unassembled WGS sequence"/>
</dbReference>
<reference evidence="1 2" key="1">
    <citation type="journal article" date="2015" name="Genome Announc.">
        <title>Expanding the biotechnology potential of lactobacilli through comparative genomics of 213 strains and associated genera.</title>
        <authorList>
            <person name="Sun Z."/>
            <person name="Harris H.M."/>
            <person name="McCann A."/>
            <person name="Guo C."/>
            <person name="Argimon S."/>
            <person name="Zhang W."/>
            <person name="Yang X."/>
            <person name="Jeffery I.B."/>
            <person name="Cooney J.C."/>
            <person name="Kagawa T.F."/>
            <person name="Liu W."/>
            <person name="Song Y."/>
            <person name="Salvetti E."/>
            <person name="Wrobel A."/>
            <person name="Rasinkangas P."/>
            <person name="Parkhill J."/>
            <person name="Rea M.C."/>
            <person name="O'Sullivan O."/>
            <person name="Ritari J."/>
            <person name="Douillard F.P."/>
            <person name="Paul Ross R."/>
            <person name="Yang R."/>
            <person name="Briner A.E."/>
            <person name="Felis G.E."/>
            <person name="de Vos W.M."/>
            <person name="Barrangou R."/>
            <person name="Klaenhammer T.R."/>
            <person name="Caufield P.W."/>
            <person name="Cui Y."/>
            <person name="Zhang H."/>
            <person name="O'Toole P.W."/>
        </authorList>
    </citation>
    <scope>NUCLEOTIDE SEQUENCE [LARGE SCALE GENOMIC DNA]</scope>
    <source>
        <strain evidence="1 2">DSM 19909</strain>
    </source>
</reference>